<dbReference type="InterPro" id="IPR021903">
    <property type="entry name" value="DUF3515"/>
</dbReference>
<keyword evidence="1" id="KW-0732">Signal</keyword>
<dbReference type="EMBL" id="JALXSQ010000002">
    <property type="protein sequence ID" value="MCT2041865.1"/>
    <property type="molecule type" value="Genomic_DNA"/>
</dbReference>
<evidence type="ECO:0000256" key="1">
    <source>
        <dbReference type="SAM" id="SignalP"/>
    </source>
</evidence>
<keyword evidence="3" id="KW-1185">Reference proteome</keyword>
<dbReference type="Pfam" id="PF12028">
    <property type="entry name" value="DUF3515"/>
    <property type="match status" value="1"/>
</dbReference>
<feature type="chain" id="PRO_5047490361" evidence="1">
    <location>
        <begin position="26"/>
        <end position="172"/>
    </location>
</feature>
<reference evidence="2 3" key="1">
    <citation type="submission" date="2022-04" db="EMBL/GenBank/DDBJ databases">
        <title>Human microbiome associated bacterial genomes.</title>
        <authorList>
            <person name="Sandstrom S."/>
            <person name="Salamzade R."/>
            <person name="Kalan L.R."/>
        </authorList>
    </citation>
    <scope>NUCLEOTIDE SEQUENCE [LARGE SCALE GENOMIC DNA]</scope>
    <source>
        <strain evidence="3">p3-SID1799</strain>
    </source>
</reference>
<dbReference type="RefSeq" id="WP_206395056.1">
    <property type="nucleotide sequence ID" value="NZ_JAFDPW010000002.1"/>
</dbReference>
<organism evidence="2 3">
    <name type="scientific">Pseudoclavibacter albus</name>
    <dbReference type="NCBI Taxonomy" id="272241"/>
    <lineage>
        <taxon>Bacteria</taxon>
        <taxon>Bacillati</taxon>
        <taxon>Actinomycetota</taxon>
        <taxon>Actinomycetes</taxon>
        <taxon>Micrococcales</taxon>
        <taxon>Microbacteriaceae</taxon>
        <taxon>Pseudoclavibacter</taxon>
    </lineage>
</organism>
<dbReference type="PROSITE" id="PS51318">
    <property type="entry name" value="TAT"/>
    <property type="match status" value="1"/>
</dbReference>
<accession>A0ABT2HUQ9</accession>
<gene>
    <name evidence="2" type="ORF">M3D15_00685</name>
</gene>
<protein>
    <submittedName>
        <fullName evidence="2">DUF3515 domain-containing protein</fullName>
    </submittedName>
</protein>
<evidence type="ECO:0000313" key="3">
    <source>
        <dbReference type="Proteomes" id="UP001525379"/>
    </source>
</evidence>
<feature type="signal peptide" evidence="1">
    <location>
        <begin position="1"/>
        <end position="25"/>
    </location>
</feature>
<dbReference type="InterPro" id="IPR006311">
    <property type="entry name" value="TAT_signal"/>
</dbReference>
<proteinExistence type="predicted"/>
<dbReference type="Proteomes" id="UP001525379">
    <property type="component" value="Unassembled WGS sequence"/>
</dbReference>
<comment type="caution">
    <text evidence="2">The sequence shown here is derived from an EMBL/GenBank/DDBJ whole genome shotgun (WGS) entry which is preliminary data.</text>
</comment>
<evidence type="ECO:0000313" key="2">
    <source>
        <dbReference type="EMBL" id="MCT2041865.1"/>
    </source>
</evidence>
<sequence>MFTARTLRRSALALTGASVLGLALAGCQTVPMKPAPTAQAVECAYVTLALPDDVAGLPKRGTNAQATSAWGNPARVLYRCGVDTPPPSSDGCVSVNGVDWIRDDSEAPMYRFTTYGRAPAVEVMIDGSPEAGVSGTTALTDISDAVTKIPATGGCVGAEELQNATPTPTPTP</sequence>
<dbReference type="PROSITE" id="PS51257">
    <property type="entry name" value="PROKAR_LIPOPROTEIN"/>
    <property type="match status" value="1"/>
</dbReference>
<name>A0ABT2HUQ9_9MICO</name>